<comment type="caution">
    <text evidence="10">The sequence shown here is derived from an EMBL/GenBank/DDBJ whole genome shotgun (WGS) entry which is preliminary data.</text>
</comment>
<sequence length="298" mass="32919">MSPWSLWRETALVPTKVHPVRRIRGILDCPMTFSPEPSPIAHHLPTTASCRNYSIHLSTRYLACLASHLYNAKFRASDIDDFTPSHIAKRRYLSRSSTRNPIPLAITYRNNIKPLFAMRFATAVIAFLSAGLAPVGASVLVQRDQSVIVNEASKVPGESPLEFCDKDHSKDVVSIESVDLSPNPPQAGKELIIKASGTVKETIEKGAYVLLQVKYGLIRLISTKADLCEQIENVDLECPIEKGVLSITKSVELPNEIPSGKYTVFADVYTADDEPITCLTASVVFSRSQKKSFFSLEL</sequence>
<evidence type="ECO:0000256" key="8">
    <source>
        <dbReference type="SAM" id="Phobius"/>
    </source>
</evidence>
<evidence type="ECO:0000256" key="4">
    <source>
        <dbReference type="ARBA" id="ARBA00016056"/>
    </source>
</evidence>
<dbReference type="GO" id="GO:0032934">
    <property type="term" value="F:sterol binding"/>
    <property type="evidence" value="ECO:0007669"/>
    <property type="project" value="InterPro"/>
</dbReference>
<keyword evidence="7" id="KW-0445">Lipid transport</keyword>
<dbReference type="HOGENOM" id="CLU_933866_0_0_1"/>
<keyword evidence="8" id="KW-0472">Membrane</keyword>
<reference evidence="11" key="1">
    <citation type="journal article" date="2013" name="Mol. Plant Microbe Interact.">
        <title>Global aspects of pacC regulation of pathogenicity genes in Colletotrichum gloeosporioides as revealed by transcriptome analysis.</title>
        <authorList>
            <person name="Alkan N."/>
            <person name="Meng X."/>
            <person name="Friedlander G."/>
            <person name="Reuveni E."/>
            <person name="Sukno S."/>
            <person name="Sherman A."/>
            <person name="Thon M."/>
            <person name="Fluhr R."/>
            <person name="Prusky D."/>
        </authorList>
    </citation>
    <scope>NUCLEOTIDE SEQUENCE [LARGE SCALE GENOMIC DNA]</scope>
    <source>
        <strain evidence="11">Cg-14</strain>
    </source>
</reference>
<dbReference type="STRING" id="1237896.T0LSS1"/>
<dbReference type="PANTHER" id="PTHR11306:SF0">
    <property type="entry name" value="PHOSPHATIDYLGLYCEROL_PHOSPHATIDYLINOSITOL TRANSFER PROTEIN"/>
    <property type="match status" value="1"/>
</dbReference>
<keyword evidence="5" id="KW-0813">Transport</keyword>
<dbReference type="InterPro" id="IPR039670">
    <property type="entry name" value="NPC2-like"/>
</dbReference>
<dbReference type="Pfam" id="PF02221">
    <property type="entry name" value="E1_DerP2_DerF2"/>
    <property type="match status" value="1"/>
</dbReference>
<evidence type="ECO:0000256" key="1">
    <source>
        <dbReference type="ARBA" id="ARBA00002053"/>
    </source>
</evidence>
<evidence type="ECO:0000259" key="9">
    <source>
        <dbReference type="SMART" id="SM00737"/>
    </source>
</evidence>
<dbReference type="Gene3D" id="2.60.40.770">
    <property type="match status" value="1"/>
</dbReference>
<dbReference type="AlphaFoldDB" id="T0LSS1"/>
<dbReference type="InterPro" id="IPR033917">
    <property type="entry name" value="ML_PG-PI_TP"/>
</dbReference>
<dbReference type="SMART" id="SM00737">
    <property type="entry name" value="ML"/>
    <property type="match status" value="1"/>
</dbReference>
<feature type="transmembrane region" description="Helical" evidence="8">
    <location>
        <begin position="116"/>
        <end position="141"/>
    </location>
</feature>
<dbReference type="SUPFAM" id="SSF81296">
    <property type="entry name" value="E set domains"/>
    <property type="match status" value="1"/>
</dbReference>
<evidence type="ECO:0000256" key="3">
    <source>
        <dbReference type="ARBA" id="ARBA00011245"/>
    </source>
</evidence>
<dbReference type="EMBL" id="AMYD01001857">
    <property type="protein sequence ID" value="EQB51270.1"/>
    <property type="molecule type" value="Genomic_DNA"/>
</dbReference>
<accession>T0LSS1</accession>
<gene>
    <name evidence="10" type="ORF">CGLO_09189</name>
</gene>
<dbReference type="CDD" id="cd00917">
    <property type="entry name" value="PG-PI_TP"/>
    <property type="match status" value="1"/>
</dbReference>
<keyword evidence="8" id="KW-0812">Transmembrane</keyword>
<dbReference type="FunFam" id="2.60.40.770:FF:000004">
    <property type="entry name" value="Phosphatidylglycerol/phosphatidylinositol transfer protein"/>
    <property type="match status" value="1"/>
</dbReference>
<evidence type="ECO:0000256" key="2">
    <source>
        <dbReference type="ARBA" id="ARBA00006370"/>
    </source>
</evidence>
<dbReference type="GO" id="GO:0032366">
    <property type="term" value="P:intracellular sterol transport"/>
    <property type="evidence" value="ECO:0007669"/>
    <property type="project" value="InterPro"/>
</dbReference>
<keyword evidence="6" id="KW-0732">Signal</keyword>
<evidence type="ECO:0000313" key="10">
    <source>
        <dbReference type="EMBL" id="EQB51270.1"/>
    </source>
</evidence>
<organism evidence="10 11">
    <name type="scientific">Colletotrichum gloeosporioides (strain Cg-14)</name>
    <name type="common">Anthracnose fungus</name>
    <name type="synonym">Glomerella cingulata</name>
    <dbReference type="NCBI Taxonomy" id="1237896"/>
    <lineage>
        <taxon>Eukaryota</taxon>
        <taxon>Fungi</taxon>
        <taxon>Dikarya</taxon>
        <taxon>Ascomycota</taxon>
        <taxon>Pezizomycotina</taxon>
        <taxon>Sordariomycetes</taxon>
        <taxon>Hypocreomycetidae</taxon>
        <taxon>Glomerellales</taxon>
        <taxon>Glomerellaceae</taxon>
        <taxon>Colletotrichum</taxon>
        <taxon>Colletotrichum gloeosporioides species complex</taxon>
    </lineage>
</organism>
<keyword evidence="8" id="KW-1133">Transmembrane helix</keyword>
<evidence type="ECO:0000256" key="6">
    <source>
        <dbReference type="ARBA" id="ARBA00022729"/>
    </source>
</evidence>
<dbReference type="OrthoDB" id="6409159at2759"/>
<dbReference type="eggNOG" id="KOG4680">
    <property type="taxonomic scope" value="Eukaryota"/>
</dbReference>
<dbReference type="InterPro" id="IPR014756">
    <property type="entry name" value="Ig_E-set"/>
</dbReference>
<dbReference type="PANTHER" id="PTHR11306">
    <property type="entry name" value="NIEMANN PICK TYPE C2 PROTEIN NPC2-RELATED"/>
    <property type="match status" value="1"/>
</dbReference>
<dbReference type="InterPro" id="IPR003172">
    <property type="entry name" value="ML_dom"/>
</dbReference>
<proteinExistence type="inferred from homology"/>
<name>T0LSS1_COLGC</name>
<evidence type="ECO:0000256" key="5">
    <source>
        <dbReference type="ARBA" id="ARBA00022448"/>
    </source>
</evidence>
<comment type="similarity">
    <text evidence="2">Belongs to the NPC2 family.</text>
</comment>
<evidence type="ECO:0000256" key="7">
    <source>
        <dbReference type="ARBA" id="ARBA00023055"/>
    </source>
</evidence>
<comment type="subunit">
    <text evidence="3">Monomer.</text>
</comment>
<comment type="function">
    <text evidence="1">Catalyzes the intermembrane transfer of phosphatidylglycerol and phosphatidylinositol.</text>
</comment>
<dbReference type="Proteomes" id="UP000015530">
    <property type="component" value="Unassembled WGS sequence"/>
</dbReference>
<protein>
    <recommendedName>
        <fullName evidence="4">Phosphatidylglycerol/phosphatidylinositol transfer protein</fullName>
    </recommendedName>
</protein>
<feature type="domain" description="MD-2-related lipid-recognition" evidence="9">
    <location>
        <begin position="161"/>
        <end position="283"/>
    </location>
</feature>
<evidence type="ECO:0000313" key="11">
    <source>
        <dbReference type="Proteomes" id="UP000015530"/>
    </source>
</evidence>